<feature type="compositionally biased region" description="Polar residues" evidence="1">
    <location>
        <begin position="1"/>
        <end position="12"/>
    </location>
</feature>
<keyword evidence="3" id="KW-1185">Reference proteome</keyword>
<gene>
    <name evidence="2" type="ORF">BCR38DRAFT_491069</name>
</gene>
<dbReference type="InParanoid" id="A0A1Y2D898"/>
<evidence type="ECO:0000313" key="3">
    <source>
        <dbReference type="Proteomes" id="UP000193689"/>
    </source>
</evidence>
<reference evidence="2 3" key="1">
    <citation type="submission" date="2016-07" db="EMBL/GenBank/DDBJ databases">
        <title>Pervasive Adenine N6-methylation of Active Genes in Fungi.</title>
        <authorList>
            <consortium name="DOE Joint Genome Institute"/>
            <person name="Mondo S.J."/>
            <person name="Dannebaum R.O."/>
            <person name="Kuo R.C."/>
            <person name="Labutti K."/>
            <person name="Haridas S."/>
            <person name="Kuo A."/>
            <person name="Salamov A."/>
            <person name="Ahrendt S.R."/>
            <person name="Lipzen A."/>
            <person name="Sullivan W."/>
            <person name="Andreopoulos W.B."/>
            <person name="Clum A."/>
            <person name="Lindquist E."/>
            <person name="Daum C."/>
            <person name="Ramamoorthy G.K."/>
            <person name="Gryganskyi A."/>
            <person name="Culley D."/>
            <person name="Magnuson J.K."/>
            <person name="James T.Y."/>
            <person name="O'Malley M.A."/>
            <person name="Stajich J.E."/>
            <person name="Spatafora J.W."/>
            <person name="Visel A."/>
            <person name="Grigoriev I.V."/>
        </authorList>
    </citation>
    <scope>NUCLEOTIDE SEQUENCE [LARGE SCALE GENOMIC DNA]</scope>
    <source>
        <strain evidence="2 3">CBS 129021</strain>
    </source>
</reference>
<dbReference type="EMBL" id="MCFJ01000027">
    <property type="protein sequence ID" value="ORY55437.1"/>
    <property type="molecule type" value="Genomic_DNA"/>
</dbReference>
<evidence type="ECO:0000313" key="2">
    <source>
        <dbReference type="EMBL" id="ORY55437.1"/>
    </source>
</evidence>
<accession>A0A1Y2D898</accession>
<organism evidence="2 3">
    <name type="scientific">Pseudomassariella vexata</name>
    <dbReference type="NCBI Taxonomy" id="1141098"/>
    <lineage>
        <taxon>Eukaryota</taxon>
        <taxon>Fungi</taxon>
        <taxon>Dikarya</taxon>
        <taxon>Ascomycota</taxon>
        <taxon>Pezizomycotina</taxon>
        <taxon>Sordariomycetes</taxon>
        <taxon>Xylariomycetidae</taxon>
        <taxon>Amphisphaeriales</taxon>
        <taxon>Pseudomassariaceae</taxon>
        <taxon>Pseudomassariella</taxon>
    </lineage>
</organism>
<proteinExistence type="predicted"/>
<comment type="caution">
    <text evidence="2">The sequence shown here is derived from an EMBL/GenBank/DDBJ whole genome shotgun (WGS) entry which is preliminary data.</text>
</comment>
<protein>
    <submittedName>
        <fullName evidence="2">Uncharacterized protein</fullName>
    </submittedName>
</protein>
<name>A0A1Y2D898_9PEZI</name>
<evidence type="ECO:0000256" key="1">
    <source>
        <dbReference type="SAM" id="MobiDB-lite"/>
    </source>
</evidence>
<dbReference type="RefSeq" id="XP_040709584.1">
    <property type="nucleotide sequence ID" value="XM_040864611.1"/>
</dbReference>
<sequence length="89" mass="9596">MSSPAGQKSQGASGHKLVEGSLKPSKKSASQTSYTLPHPARNEVTFKRPSATQKSREPTEISSVAVAQPFVDPAVLERRARAQKKPLQQ</sequence>
<dbReference type="OrthoDB" id="3513895at2759"/>
<dbReference type="GeneID" id="63780823"/>
<feature type="region of interest" description="Disordered" evidence="1">
    <location>
        <begin position="1"/>
        <end position="72"/>
    </location>
</feature>
<dbReference type="Proteomes" id="UP000193689">
    <property type="component" value="Unassembled WGS sequence"/>
</dbReference>
<dbReference type="AlphaFoldDB" id="A0A1Y2D898"/>